<sequence>MVTCRCHSPPTAKGERALVCARFSRRSGFILRGLGRMPLGPRKKNRLYVGRVNLFSAIGRVHTALSPKPLPRAGRADEDSVEDMGDSSADDDGHGVDAYPTRPIAFLRKGERCALAFVHSFDGTSARLDIYAPRGAKETVVIDFVGDADDPDRWQSALLPLCCVCLDHRADRFLGCACTAPCVCDGCAMTIRTCPQCRRRVQGNAHAERLLDAKDAGQTQHGLTDQAWTARMRARFAWIHDIVLPYGEPGRMPVFVRSLDGSVHVLYVHVQWPVALVKNVVYHKTGVPSNIQRLICEGRQLDDYRTLADYRIMKAASIHLVLWLRGD</sequence>
<evidence type="ECO:0000259" key="4">
    <source>
        <dbReference type="PROSITE" id="PS50089"/>
    </source>
</evidence>
<reference evidence="5" key="1">
    <citation type="journal article" date="2019" name="Front. Microbiol.">
        <title>Pandoravirus Celtis Illustrates the Microevolution Processes at Work in the Giant Pandoraviridae Genomes.</title>
        <authorList>
            <person name="Legendre M."/>
            <person name="Alempic J.M."/>
            <person name="Philippe N."/>
            <person name="Lartigue A."/>
            <person name="Jeudy S."/>
            <person name="Poirot O."/>
            <person name="Ta N.T."/>
            <person name="Nin S."/>
            <person name="Coute Y."/>
            <person name="Abergel C."/>
            <person name="Claverie J.M."/>
        </authorList>
    </citation>
    <scope>NUCLEOTIDE SEQUENCE</scope>
</reference>
<dbReference type="InterPro" id="IPR000626">
    <property type="entry name" value="Ubiquitin-like_dom"/>
</dbReference>
<dbReference type="SUPFAM" id="SSF54236">
    <property type="entry name" value="Ubiquitin-like"/>
    <property type="match status" value="1"/>
</dbReference>
<dbReference type="InterPro" id="IPR001841">
    <property type="entry name" value="Znf_RING"/>
</dbReference>
<dbReference type="Gene3D" id="3.10.20.90">
    <property type="entry name" value="Phosphatidylinositol 3-kinase Catalytic Subunit, Chain A, domain 1"/>
    <property type="match status" value="1"/>
</dbReference>
<dbReference type="Pfam" id="PF00240">
    <property type="entry name" value="ubiquitin"/>
    <property type="match status" value="1"/>
</dbReference>
<organism evidence="5 6">
    <name type="scientific">Pandoravirus celtis</name>
    <dbReference type="NCBI Taxonomy" id="2568002"/>
    <lineage>
        <taxon>Viruses</taxon>
        <taxon>Pandoravirus</taxon>
    </lineage>
</organism>
<dbReference type="InterPro" id="IPR019956">
    <property type="entry name" value="Ubiquitin_dom"/>
</dbReference>
<feature type="region of interest" description="Disordered" evidence="2">
    <location>
        <begin position="67"/>
        <end position="95"/>
    </location>
</feature>
<feature type="domain" description="Ubiquitin-like" evidence="3">
    <location>
        <begin position="252"/>
        <end position="327"/>
    </location>
</feature>
<accession>A0A4D6EIW4</accession>
<dbReference type="GO" id="GO:0008270">
    <property type="term" value="F:zinc ion binding"/>
    <property type="evidence" value="ECO:0007669"/>
    <property type="project" value="UniProtKB-KW"/>
</dbReference>
<evidence type="ECO:0000256" key="2">
    <source>
        <dbReference type="SAM" id="MobiDB-lite"/>
    </source>
</evidence>
<dbReference type="InterPro" id="IPR050158">
    <property type="entry name" value="Ubiquitin_ubiquitin-like"/>
</dbReference>
<evidence type="ECO:0008006" key="7">
    <source>
        <dbReference type="Google" id="ProtNLM"/>
    </source>
</evidence>
<keyword evidence="1" id="KW-0863">Zinc-finger</keyword>
<gene>
    <name evidence="5" type="ORF">pclt_cds_686</name>
</gene>
<protein>
    <recommendedName>
        <fullName evidence="7">Ubiquitin domain containing protein</fullName>
    </recommendedName>
</protein>
<evidence type="ECO:0000313" key="5">
    <source>
        <dbReference type="EMBL" id="QBZ81273.1"/>
    </source>
</evidence>
<dbReference type="PROSITE" id="PS50089">
    <property type="entry name" value="ZF_RING_2"/>
    <property type="match status" value="1"/>
</dbReference>
<feature type="compositionally biased region" description="Acidic residues" evidence="2">
    <location>
        <begin position="79"/>
        <end position="90"/>
    </location>
</feature>
<evidence type="ECO:0000256" key="1">
    <source>
        <dbReference type="PROSITE-ProRule" id="PRU00175"/>
    </source>
</evidence>
<evidence type="ECO:0000259" key="3">
    <source>
        <dbReference type="PROSITE" id="PS50053"/>
    </source>
</evidence>
<dbReference type="PANTHER" id="PTHR10666">
    <property type="entry name" value="UBIQUITIN"/>
    <property type="match status" value="1"/>
</dbReference>
<keyword evidence="1" id="KW-0479">Metal-binding</keyword>
<dbReference type="PROSITE" id="PS50053">
    <property type="entry name" value="UBIQUITIN_2"/>
    <property type="match status" value="1"/>
</dbReference>
<dbReference type="InterPro" id="IPR029071">
    <property type="entry name" value="Ubiquitin-like_domsf"/>
</dbReference>
<evidence type="ECO:0000313" key="6">
    <source>
        <dbReference type="Proteomes" id="UP001237152"/>
    </source>
</evidence>
<feature type="domain" description="RING-type" evidence="4">
    <location>
        <begin position="162"/>
        <end position="198"/>
    </location>
</feature>
<dbReference type="PRINTS" id="PR00348">
    <property type="entry name" value="UBIQUITIN"/>
</dbReference>
<dbReference type="Proteomes" id="UP001237152">
    <property type="component" value="Segment"/>
</dbReference>
<dbReference type="EMBL" id="MK174290">
    <property type="protein sequence ID" value="QBZ81273.1"/>
    <property type="molecule type" value="Genomic_DNA"/>
</dbReference>
<keyword evidence="1" id="KW-0862">Zinc</keyword>
<dbReference type="SMART" id="SM00213">
    <property type="entry name" value="UBQ"/>
    <property type="match status" value="1"/>
</dbReference>
<name>A0A4D6EIW4_9VIRU</name>
<proteinExistence type="predicted"/>